<keyword evidence="2" id="KW-1133">Transmembrane helix</keyword>
<reference evidence="3 4" key="1">
    <citation type="journal article" date="2022" name="Res Sq">
        <title>Evolution of multicellular longitudinally dividing oral cavity symbionts (Neisseriaceae).</title>
        <authorList>
            <person name="Nyongesa S."/>
            <person name="Weber P."/>
            <person name="Bernet E."/>
            <person name="Pullido F."/>
            <person name="Nieckarz M."/>
            <person name="Delaby M."/>
            <person name="Nieves C."/>
            <person name="Viehboeck T."/>
            <person name="Krause N."/>
            <person name="Rivera-Millot A."/>
            <person name="Nakamura A."/>
            <person name="Vischer N."/>
            <person name="VanNieuwenhze M."/>
            <person name="Brun Y."/>
            <person name="Cava F."/>
            <person name="Bulgheresi S."/>
            <person name="Veyrier F."/>
        </authorList>
    </citation>
    <scope>NUCLEOTIDE SEQUENCE [LARGE SCALE GENOMIC DNA]</scope>
    <source>
        <strain evidence="3 4">CCUG 63373m</strain>
    </source>
</reference>
<protein>
    <submittedName>
        <fullName evidence="3">23S rRNA methyltransferase</fullName>
    </submittedName>
</protein>
<gene>
    <name evidence="3" type="ORF">LVJ83_01735</name>
</gene>
<dbReference type="EMBL" id="CP091508">
    <property type="protein sequence ID" value="UOO82222.1"/>
    <property type="molecule type" value="Genomic_DNA"/>
</dbReference>
<keyword evidence="2" id="KW-0472">Membrane</keyword>
<feature type="region of interest" description="Disordered" evidence="1">
    <location>
        <begin position="42"/>
        <end position="65"/>
    </location>
</feature>
<proteinExistence type="predicted"/>
<keyword evidence="4" id="KW-1185">Reference proteome</keyword>
<keyword evidence="3" id="KW-0808">Transferase</keyword>
<dbReference type="Proteomes" id="UP000829817">
    <property type="component" value="Chromosome"/>
</dbReference>
<sequence>MISLYTYREIFLNYSLLIILLVLLLLVLLFVRYQQGAASDAATKPRTAASGASKRRRSTQGDNAEEADDWINQINQSVEQTDNQDWEWGGNNDTATASVSAQEVDPLTEYQVYKQFGYEDKAALSLAGYLDSLSAGAPEKLVHELVGLSLRTGNIDLLAATLEKHDEALPENSLSEYIKAGLMADSTHLRLRVLAENRLGWGMKEVARQIGEKTGLGESQAVNPSLTIHTGSRTGNVFTARGRNPIVVGKAELAGVSEEEMGAVLGFVRPDKSAKLLQNTVDYETVLRQYNRAIQKSPKPASLIIDALKLDYQHEEVNQFAKHLWKLYYSLGQYGRQVKERMLGWGYSLGYHEVFDDLEKGPNEQQVREIGLEKGYLQPSSLQMKSKYRDLVQKDDSVVSTHTSPAEAAMKEVESLLMYGQLEQAVGTLEQAVLQYPQESQLYVMLFDLYERTEDWPRLEQFLRILRKRVNSLPEEVVLAMSRLLRRVNQHAKQ</sequence>
<dbReference type="InterPro" id="IPR011990">
    <property type="entry name" value="TPR-like_helical_dom_sf"/>
</dbReference>
<evidence type="ECO:0000313" key="3">
    <source>
        <dbReference type="EMBL" id="UOO82222.1"/>
    </source>
</evidence>
<dbReference type="Gene3D" id="1.25.40.10">
    <property type="entry name" value="Tetratricopeptide repeat domain"/>
    <property type="match status" value="1"/>
</dbReference>
<dbReference type="GO" id="GO:0032259">
    <property type="term" value="P:methylation"/>
    <property type="evidence" value="ECO:0007669"/>
    <property type="project" value="UniProtKB-KW"/>
</dbReference>
<dbReference type="RefSeq" id="WP_244785713.1">
    <property type="nucleotide sequence ID" value="NZ_CP091508.1"/>
</dbReference>
<dbReference type="SUPFAM" id="SSF48452">
    <property type="entry name" value="TPR-like"/>
    <property type="match status" value="1"/>
</dbReference>
<keyword evidence="2" id="KW-0812">Transmembrane</keyword>
<feature type="transmembrane region" description="Helical" evidence="2">
    <location>
        <begin position="12"/>
        <end position="31"/>
    </location>
</feature>
<evidence type="ECO:0000256" key="1">
    <source>
        <dbReference type="SAM" id="MobiDB-lite"/>
    </source>
</evidence>
<evidence type="ECO:0000256" key="2">
    <source>
        <dbReference type="SAM" id="Phobius"/>
    </source>
</evidence>
<evidence type="ECO:0000313" key="4">
    <source>
        <dbReference type="Proteomes" id="UP000829817"/>
    </source>
</evidence>
<dbReference type="GO" id="GO:0008168">
    <property type="term" value="F:methyltransferase activity"/>
    <property type="evidence" value="ECO:0007669"/>
    <property type="project" value="UniProtKB-KW"/>
</dbReference>
<keyword evidence="3" id="KW-0489">Methyltransferase</keyword>
<organism evidence="3 4">
    <name type="scientific">Uruburuella testudinis</name>
    <dbReference type="NCBI Taxonomy" id="1282863"/>
    <lineage>
        <taxon>Bacteria</taxon>
        <taxon>Pseudomonadati</taxon>
        <taxon>Pseudomonadota</taxon>
        <taxon>Betaproteobacteria</taxon>
        <taxon>Neisseriales</taxon>
        <taxon>Neisseriaceae</taxon>
        <taxon>Uruburuella</taxon>
    </lineage>
</organism>
<name>A0ABY4DUD6_9NEIS</name>
<accession>A0ABY4DUD6</accession>